<evidence type="ECO:0000313" key="2">
    <source>
        <dbReference type="Proteomes" id="UP000509597"/>
    </source>
</evidence>
<reference evidence="1 2" key="1">
    <citation type="submission" date="2020-07" db="EMBL/GenBank/DDBJ databases">
        <title>Complete genome sequence of Chitinibacter sp. 2T18.</title>
        <authorList>
            <person name="Bae J.-W."/>
            <person name="Choi J.-W."/>
        </authorList>
    </citation>
    <scope>NUCLEOTIDE SEQUENCE [LARGE SCALE GENOMIC DNA]</scope>
    <source>
        <strain evidence="1 2">2T18</strain>
    </source>
</reference>
<name>A0A7H9BFG7_9NEIS</name>
<organism evidence="1 2">
    <name type="scientific">Chitinibacter bivalviorum</name>
    <dbReference type="NCBI Taxonomy" id="2739434"/>
    <lineage>
        <taxon>Bacteria</taxon>
        <taxon>Pseudomonadati</taxon>
        <taxon>Pseudomonadota</taxon>
        <taxon>Betaproteobacteria</taxon>
        <taxon>Neisseriales</taxon>
        <taxon>Chitinibacteraceae</taxon>
        <taxon>Chitinibacter</taxon>
    </lineage>
</organism>
<dbReference type="EMBL" id="CP058627">
    <property type="protein sequence ID" value="QLG87317.1"/>
    <property type="molecule type" value="Genomic_DNA"/>
</dbReference>
<gene>
    <name evidence="1" type="ORF">HQ393_03085</name>
</gene>
<accession>A0A7H9BFG7</accession>
<dbReference type="KEGG" id="chiz:HQ393_03085"/>
<protein>
    <submittedName>
        <fullName evidence="1">Uncharacterized protein</fullName>
    </submittedName>
</protein>
<dbReference type="AlphaFoldDB" id="A0A7H9BFG7"/>
<dbReference type="RefSeq" id="WP_179357401.1">
    <property type="nucleotide sequence ID" value="NZ_CP058627.1"/>
</dbReference>
<evidence type="ECO:0000313" key="1">
    <source>
        <dbReference type="EMBL" id="QLG87317.1"/>
    </source>
</evidence>
<sequence>MANQTREQKKMQLVYRSQLHRLQLETRLLESRRPINLASSFMGGVASWSMLSKLAGNLGKIHPALGRLAQGMKLIGVLLAVARMMRNK</sequence>
<proteinExistence type="predicted"/>
<keyword evidence="2" id="KW-1185">Reference proteome</keyword>
<dbReference type="Proteomes" id="UP000509597">
    <property type="component" value="Chromosome"/>
</dbReference>